<proteinExistence type="predicted"/>
<feature type="region of interest" description="Disordered" evidence="1">
    <location>
        <begin position="1"/>
        <end position="36"/>
    </location>
</feature>
<sequence length="144" mass="16386">MDWAPTVNLGYESGGTELKSSSSVRRDEKMKQKEDLQSRLECAGTMLDLQQIREASTSDWDHTDESDEQDGYHRSDGTTKDAGSTKRACCGDSNHPEFCRPDVEQRDIEFKEDKDKYSSFTCCKRENTALSSYRPRDLHTSTPC</sequence>
<accession>A0A0F8CGW1</accession>
<feature type="compositionally biased region" description="Basic and acidic residues" evidence="1">
    <location>
        <begin position="70"/>
        <end position="79"/>
    </location>
</feature>
<feature type="region of interest" description="Disordered" evidence="1">
    <location>
        <begin position="53"/>
        <end position="97"/>
    </location>
</feature>
<evidence type="ECO:0000313" key="2">
    <source>
        <dbReference type="EMBL" id="KKF19094.1"/>
    </source>
</evidence>
<organism evidence="2">
    <name type="scientific">Larimichthys crocea</name>
    <name type="common">Large yellow croaker</name>
    <name type="synonym">Pseudosciaena crocea</name>
    <dbReference type="NCBI Taxonomy" id="215358"/>
    <lineage>
        <taxon>Eukaryota</taxon>
        <taxon>Metazoa</taxon>
        <taxon>Chordata</taxon>
        <taxon>Craniata</taxon>
        <taxon>Vertebrata</taxon>
        <taxon>Euteleostomi</taxon>
        <taxon>Actinopterygii</taxon>
        <taxon>Neopterygii</taxon>
        <taxon>Teleostei</taxon>
        <taxon>Neoteleostei</taxon>
        <taxon>Acanthomorphata</taxon>
        <taxon>Eupercaria</taxon>
        <taxon>Sciaenidae</taxon>
        <taxon>Larimichthys</taxon>
    </lineage>
</organism>
<gene>
    <name evidence="2" type="ORF">EH28_00884</name>
</gene>
<protein>
    <submittedName>
        <fullName evidence="2">Uncharacterized protein</fullName>
    </submittedName>
</protein>
<reference evidence="2" key="1">
    <citation type="journal article" date="2015" name="PLoS Genet.">
        <title>Genome Sequencing of the Perciform Fish Larimichthys crocea Provides Insights into Molecular and Genetic Mechanisms of Stress Adaptation.</title>
        <authorList>
            <person name="Ao J."/>
            <person name="Mu Y."/>
            <person name="Xiang L.X."/>
            <person name="Fan D."/>
            <person name="Feng M."/>
            <person name="Zhang S."/>
            <person name="Shi Q."/>
            <person name="Zhu L.Y."/>
            <person name="Li T."/>
            <person name="Ding Y."/>
            <person name="Nie L."/>
            <person name="Li Q."/>
            <person name="Dong W.R."/>
            <person name="Jiang L."/>
            <person name="Sun B."/>
            <person name="Zhang X."/>
            <person name="Li M."/>
            <person name="Zhang H.Q."/>
            <person name="Xie S."/>
            <person name="Zhu Y."/>
            <person name="Jiang X."/>
            <person name="Wang X."/>
            <person name="Mu P."/>
            <person name="Chen W."/>
            <person name="Yue Z."/>
            <person name="Wang Z."/>
            <person name="Wang J."/>
            <person name="Shao J.Z."/>
            <person name="Chen X."/>
        </authorList>
    </citation>
    <scope>NUCLEOTIDE SEQUENCE [LARGE SCALE GENOMIC DNA]</scope>
    <source>
        <strain evidence="2">SSNF</strain>
        <tissue evidence="2">Blood</tissue>
    </source>
</reference>
<evidence type="ECO:0000256" key="1">
    <source>
        <dbReference type="SAM" id="MobiDB-lite"/>
    </source>
</evidence>
<dbReference type="EMBL" id="KQ042088">
    <property type="protein sequence ID" value="KKF19094.1"/>
    <property type="molecule type" value="Genomic_DNA"/>
</dbReference>
<name>A0A0F8CGW1_LARCR</name>
<dbReference type="AlphaFoldDB" id="A0A0F8CGW1"/>
<feature type="compositionally biased region" description="Basic and acidic residues" evidence="1">
    <location>
        <begin position="24"/>
        <end position="36"/>
    </location>
</feature>